<sequence length="746" mass="83188">MEAPLVAMAFPKLEREGPPTAYMPHNSGDHPVLEQHRSINIKLEALRSLRRRVSVVPTNSFTTSLVFDRRHVDRSLYPSGGLARLGDMESLVLDFLGARDLVLNVSMVCRRWAMLYVQDSLWAKFMTTGVEGYPLRGLLALPSEASVIPNIQVYMMYCLSGLANGPLLGRALDSANVLQTRHYKDDDVIIADASVLDKLRVLETRFVSSIHVQRVQLSRERRIDLLMHVPDPVVEAIVVDDINKSCVSLHTWLQRNTNGTASPPSTDVLRSILHQILHGLVALQAAGLTHDKVSMRTVIVHPLDESISLENDRFASDKSVETEESSDSMNRVPLVQVAGHAYLNHVLLSPNDPPVAAMDHHHASHAFQNDVVGAPTPLLDDTLFRNRFWTCMKKIRVGGRHRRIRRYLPGQEPDDEYAESAPTVHTAMLVMFMHCVLDMCFQGRWTAADGTPAPPVLNNVDVLAQPQVILDVNPTDAPRSLWQCIRRPVAAIPSDCRAMLQYAAHLVFTQAASMEPLLQHPFFQRRTLDTIVPVDAGNMVDNGTFMNLIHQWYAAELPQASPSHDLLTTTTVLYPPASTLSENSHGVFEKRKEKHPAATLMPSEVHFARSYMKGPVVSAQMALTRYRSIVAPPNATRRWLQDLAMSQAYTLRQLDVSQCVDLSSRTILSMLDMFGSVEELRVSKAMLREPTVDYMVASLAHSVLPKLRGIDSVFAKSLESLETSYATQLTILNDVLDQMHDTSVGS</sequence>
<evidence type="ECO:0008006" key="2">
    <source>
        <dbReference type="Google" id="ProtNLM"/>
    </source>
</evidence>
<evidence type="ECO:0000313" key="1">
    <source>
        <dbReference type="EMBL" id="ETW03796.1"/>
    </source>
</evidence>
<dbReference type="AlphaFoldDB" id="A0A024UBL9"/>
<dbReference type="EMBL" id="KI913959">
    <property type="protein sequence ID" value="ETW03796.1"/>
    <property type="molecule type" value="Genomic_DNA"/>
</dbReference>
<organism evidence="1">
    <name type="scientific">Aphanomyces invadans</name>
    <dbReference type="NCBI Taxonomy" id="157072"/>
    <lineage>
        <taxon>Eukaryota</taxon>
        <taxon>Sar</taxon>
        <taxon>Stramenopiles</taxon>
        <taxon>Oomycota</taxon>
        <taxon>Saprolegniomycetes</taxon>
        <taxon>Saprolegniales</taxon>
        <taxon>Verrucalvaceae</taxon>
        <taxon>Aphanomyces</taxon>
    </lineage>
</organism>
<dbReference type="SUPFAM" id="SSF81383">
    <property type="entry name" value="F-box domain"/>
    <property type="match status" value="1"/>
</dbReference>
<gene>
    <name evidence="1" type="ORF">H310_05162</name>
</gene>
<name>A0A024UBL9_9STRA</name>
<dbReference type="GeneID" id="20082212"/>
<protein>
    <recommendedName>
        <fullName evidence="2">F-box domain-containing protein</fullName>
    </recommendedName>
</protein>
<accession>A0A024UBL9</accession>
<dbReference type="VEuPathDB" id="FungiDB:H310_05162"/>
<proteinExistence type="predicted"/>
<dbReference type="OrthoDB" id="2095648at2759"/>
<dbReference type="InterPro" id="IPR036047">
    <property type="entry name" value="F-box-like_dom_sf"/>
</dbReference>
<dbReference type="eggNOG" id="ENOG502SM0A">
    <property type="taxonomic scope" value="Eukaryota"/>
</dbReference>
<reference evidence="1" key="1">
    <citation type="submission" date="2013-12" db="EMBL/GenBank/DDBJ databases">
        <title>The Genome Sequence of Aphanomyces invadans NJM9701.</title>
        <authorList>
            <consortium name="The Broad Institute Genomics Platform"/>
            <person name="Russ C."/>
            <person name="Tyler B."/>
            <person name="van West P."/>
            <person name="Dieguez-Uribeondo J."/>
            <person name="Young S.K."/>
            <person name="Zeng Q."/>
            <person name="Gargeya S."/>
            <person name="Fitzgerald M."/>
            <person name="Abouelleil A."/>
            <person name="Alvarado L."/>
            <person name="Chapman S.B."/>
            <person name="Gainer-Dewar J."/>
            <person name="Goldberg J."/>
            <person name="Griggs A."/>
            <person name="Gujja S."/>
            <person name="Hansen M."/>
            <person name="Howarth C."/>
            <person name="Imamovic A."/>
            <person name="Ireland A."/>
            <person name="Larimer J."/>
            <person name="McCowan C."/>
            <person name="Murphy C."/>
            <person name="Pearson M."/>
            <person name="Poon T.W."/>
            <person name="Priest M."/>
            <person name="Roberts A."/>
            <person name="Saif S."/>
            <person name="Shea T."/>
            <person name="Sykes S."/>
            <person name="Wortman J."/>
            <person name="Nusbaum C."/>
            <person name="Birren B."/>
        </authorList>
    </citation>
    <scope>NUCLEOTIDE SEQUENCE [LARGE SCALE GENOMIC DNA]</scope>
    <source>
        <strain evidence="1">NJM9701</strain>
    </source>
</reference>
<dbReference type="RefSeq" id="XP_008868025.1">
    <property type="nucleotide sequence ID" value="XM_008869803.1"/>
</dbReference>